<gene>
    <name evidence="1" type="ORF">FHETE_11161</name>
</gene>
<protein>
    <submittedName>
        <fullName evidence="1">Uncharacterized protein</fullName>
    </submittedName>
</protein>
<dbReference type="OrthoDB" id="4886853at2759"/>
<dbReference type="Proteomes" id="UP000567885">
    <property type="component" value="Unassembled WGS sequence"/>
</dbReference>
<keyword evidence="2" id="KW-1185">Reference proteome</keyword>
<accession>A0A8H5SRH5</accession>
<name>A0A8H5SRH5_FUSHE</name>
<comment type="caution">
    <text evidence="1">The sequence shown here is derived from an EMBL/GenBank/DDBJ whole genome shotgun (WGS) entry which is preliminary data.</text>
</comment>
<organism evidence="1 2">
    <name type="scientific">Fusarium heterosporum</name>
    <dbReference type="NCBI Taxonomy" id="42747"/>
    <lineage>
        <taxon>Eukaryota</taxon>
        <taxon>Fungi</taxon>
        <taxon>Dikarya</taxon>
        <taxon>Ascomycota</taxon>
        <taxon>Pezizomycotina</taxon>
        <taxon>Sordariomycetes</taxon>
        <taxon>Hypocreomycetidae</taxon>
        <taxon>Hypocreales</taxon>
        <taxon>Nectriaceae</taxon>
        <taxon>Fusarium</taxon>
        <taxon>Fusarium heterosporum species complex</taxon>
    </lineage>
</organism>
<dbReference type="EMBL" id="JAAGWQ010000411">
    <property type="protein sequence ID" value="KAF5655656.1"/>
    <property type="molecule type" value="Genomic_DNA"/>
</dbReference>
<proteinExistence type="predicted"/>
<evidence type="ECO:0000313" key="2">
    <source>
        <dbReference type="Proteomes" id="UP000567885"/>
    </source>
</evidence>
<sequence>MANTFEPTCASSTLGKWVEELYNRIFVHPDDQVSTDAMKNDITQNFIARINHDLFTRQTFMETILKFRVDSTTSIQSTRDIQVWEAPEGSGAGCVAQYLHFTDTKKETGVGSKSSTMLIASVKVIDGQRKLVDLTEVMKASE</sequence>
<evidence type="ECO:0000313" key="1">
    <source>
        <dbReference type="EMBL" id="KAF5655656.1"/>
    </source>
</evidence>
<dbReference type="AlphaFoldDB" id="A0A8H5SRH5"/>
<reference evidence="1 2" key="1">
    <citation type="submission" date="2020-05" db="EMBL/GenBank/DDBJ databases">
        <title>Identification and distribution of gene clusters putatively required for synthesis of sphingolipid metabolism inhibitors in phylogenetically diverse species of the filamentous fungus Fusarium.</title>
        <authorList>
            <person name="Kim H.-S."/>
            <person name="Busman M."/>
            <person name="Brown D.W."/>
            <person name="Divon H."/>
            <person name="Uhlig S."/>
            <person name="Proctor R.H."/>
        </authorList>
    </citation>
    <scope>NUCLEOTIDE SEQUENCE [LARGE SCALE GENOMIC DNA]</scope>
    <source>
        <strain evidence="1 2">NRRL 20693</strain>
    </source>
</reference>